<dbReference type="Proteomes" id="UP000522081">
    <property type="component" value="Unassembled WGS sequence"/>
</dbReference>
<dbReference type="RefSeq" id="WP_179406433.1">
    <property type="nucleotide sequence ID" value="NZ_BMGF01000001.1"/>
</dbReference>
<dbReference type="AlphaFoldDB" id="A0A7Y9XTY0"/>
<protein>
    <submittedName>
        <fullName evidence="1">Uncharacterized protein</fullName>
    </submittedName>
</protein>
<proteinExistence type="predicted"/>
<evidence type="ECO:0000313" key="2">
    <source>
        <dbReference type="Proteomes" id="UP000522081"/>
    </source>
</evidence>
<accession>A0A7Y9XTY0</accession>
<keyword evidence="2" id="KW-1185">Reference proteome</keyword>
<evidence type="ECO:0000313" key="1">
    <source>
        <dbReference type="EMBL" id="NYH94529.1"/>
    </source>
</evidence>
<dbReference type="EMBL" id="JACBZF010000001">
    <property type="protein sequence ID" value="NYH94529.1"/>
    <property type="molecule type" value="Genomic_DNA"/>
</dbReference>
<sequence>MTGNVIDLRERLRLGRQEADAEAFTSAIEAIAASYPPEAASTPREAREAHFSLAQQLAWTLRFGSKAEIEAAILALEDAHL</sequence>
<name>A0A7Y9XTY0_9SPHN</name>
<organism evidence="1 2">
    <name type="scientific">Novosphingobium marinum</name>
    <dbReference type="NCBI Taxonomy" id="1514948"/>
    <lineage>
        <taxon>Bacteria</taxon>
        <taxon>Pseudomonadati</taxon>
        <taxon>Pseudomonadota</taxon>
        <taxon>Alphaproteobacteria</taxon>
        <taxon>Sphingomonadales</taxon>
        <taxon>Sphingomonadaceae</taxon>
        <taxon>Novosphingobium</taxon>
    </lineage>
</organism>
<gene>
    <name evidence="1" type="ORF">FHS75_000834</name>
</gene>
<reference evidence="1 2" key="1">
    <citation type="submission" date="2020-07" db="EMBL/GenBank/DDBJ databases">
        <title>Genomic Encyclopedia of Type Strains, Phase IV (KMG-IV): sequencing the most valuable type-strain genomes for metagenomic binning, comparative biology and taxonomic classification.</title>
        <authorList>
            <person name="Goeker M."/>
        </authorList>
    </citation>
    <scope>NUCLEOTIDE SEQUENCE [LARGE SCALE GENOMIC DNA]</scope>
    <source>
        <strain evidence="1 2">DSM 29043</strain>
    </source>
</reference>
<comment type="caution">
    <text evidence="1">The sequence shown here is derived from an EMBL/GenBank/DDBJ whole genome shotgun (WGS) entry which is preliminary data.</text>
</comment>